<evidence type="ECO:0000259" key="1">
    <source>
        <dbReference type="SMART" id="SM00528"/>
    </source>
</evidence>
<keyword evidence="2" id="KW-0238">DNA-binding</keyword>
<evidence type="ECO:0000313" key="2">
    <source>
        <dbReference type="EMBL" id="CAA6807326.1"/>
    </source>
</evidence>
<proteinExistence type="predicted"/>
<protein>
    <submittedName>
        <fullName evidence="2">DNA-binding protein, H-NS family</fullName>
    </submittedName>
</protein>
<dbReference type="InterPro" id="IPR037150">
    <property type="entry name" value="H-NS_C_dom_sf"/>
</dbReference>
<reference evidence="2" key="1">
    <citation type="submission" date="2020-01" db="EMBL/GenBank/DDBJ databases">
        <authorList>
            <person name="Meier V. D."/>
            <person name="Meier V D."/>
        </authorList>
    </citation>
    <scope>NUCLEOTIDE SEQUENCE</scope>
    <source>
        <strain evidence="2">HLG_WM_MAG_09</strain>
    </source>
</reference>
<dbReference type="EMBL" id="CACVAT010000105">
    <property type="protein sequence ID" value="CAA6807326.1"/>
    <property type="molecule type" value="Genomic_DNA"/>
</dbReference>
<dbReference type="AlphaFoldDB" id="A0A6S6SJ14"/>
<dbReference type="Gene3D" id="4.10.430.10">
    <property type="entry name" value="Histone-like protein H-NS, C-terminal domain"/>
    <property type="match status" value="1"/>
</dbReference>
<feature type="domain" description="DNA-binding protein H-NS-like C-terminal" evidence="1">
    <location>
        <begin position="58"/>
        <end position="103"/>
    </location>
</feature>
<accession>A0A6S6SJ14</accession>
<dbReference type="GO" id="GO:0003677">
    <property type="term" value="F:DNA binding"/>
    <property type="evidence" value="ECO:0007669"/>
    <property type="project" value="UniProtKB-KW"/>
</dbReference>
<dbReference type="Pfam" id="PF00816">
    <property type="entry name" value="Histone_HNS"/>
    <property type="match status" value="1"/>
</dbReference>
<sequence>MSNIDLDNLSISELDNLKNTINSTIENKRQTELLDVRQQLEELIDASPFSLQEVLDAKAMRKPVKPKYRNPDDVNQTWTGRGRRPRWVDECLNSGITLEDLTI</sequence>
<name>A0A6S6SJ14_9GAMM</name>
<organism evidence="2">
    <name type="scientific">uncultured Thiotrichaceae bacterium</name>
    <dbReference type="NCBI Taxonomy" id="298394"/>
    <lineage>
        <taxon>Bacteria</taxon>
        <taxon>Pseudomonadati</taxon>
        <taxon>Pseudomonadota</taxon>
        <taxon>Gammaproteobacteria</taxon>
        <taxon>Thiotrichales</taxon>
        <taxon>Thiotrichaceae</taxon>
        <taxon>environmental samples</taxon>
    </lineage>
</organism>
<dbReference type="SUPFAM" id="SSF81273">
    <property type="entry name" value="H-NS histone-like proteins"/>
    <property type="match status" value="1"/>
</dbReference>
<dbReference type="SMART" id="SM00528">
    <property type="entry name" value="HNS"/>
    <property type="match status" value="1"/>
</dbReference>
<dbReference type="InterPro" id="IPR027444">
    <property type="entry name" value="H-NS_C_dom"/>
</dbReference>
<gene>
    <name evidence="2" type="ORF">HELGO_WM11536</name>
</gene>